<proteinExistence type="predicted"/>
<evidence type="ECO:0000313" key="1">
    <source>
        <dbReference type="EMBL" id="KAK0413783.1"/>
    </source>
</evidence>
<sequence length="330" mass="38482">MEYVSFWFYDQLSDILSFDDLRTLENNFNYPCYWPNLLENQGKKRRQLKLQIHPDAENVNLVVQYGLTWMNGRGKLSLQDMDDKYEKRYTHIRSIVVDGSDHFRNTQWESSGKLVDFLTATAPKTDSSCHFEFIKTSACFSRAQGDPKIPMKDLKDILFKVTLVSVRFSSISLDFTGIDCLEFFQRQVAHQRLKAIDLRRTWPEDTNGVLWSALRSGRIRILKVEKLDVVEIQLVEECLEYWRNCSDPVAVTIKRDWNATREQIARVLGTDRIVRHPQVGRRTMKIEVRLKVGDGILSNMLARFLDYWQIADQATSVSLHSSGSKTFKLR</sequence>
<evidence type="ECO:0000313" key="2">
    <source>
        <dbReference type="Proteomes" id="UP001175271"/>
    </source>
</evidence>
<gene>
    <name evidence="1" type="ORF">QR680_006990</name>
</gene>
<comment type="caution">
    <text evidence="1">The sequence shown here is derived from an EMBL/GenBank/DDBJ whole genome shotgun (WGS) entry which is preliminary data.</text>
</comment>
<dbReference type="Proteomes" id="UP001175271">
    <property type="component" value="Unassembled WGS sequence"/>
</dbReference>
<organism evidence="1 2">
    <name type="scientific">Steinernema hermaphroditum</name>
    <dbReference type="NCBI Taxonomy" id="289476"/>
    <lineage>
        <taxon>Eukaryota</taxon>
        <taxon>Metazoa</taxon>
        <taxon>Ecdysozoa</taxon>
        <taxon>Nematoda</taxon>
        <taxon>Chromadorea</taxon>
        <taxon>Rhabditida</taxon>
        <taxon>Tylenchina</taxon>
        <taxon>Panagrolaimomorpha</taxon>
        <taxon>Strongyloidoidea</taxon>
        <taxon>Steinernematidae</taxon>
        <taxon>Steinernema</taxon>
    </lineage>
</organism>
<keyword evidence="2" id="KW-1185">Reference proteome</keyword>
<dbReference type="EMBL" id="JAUCMV010000003">
    <property type="protein sequence ID" value="KAK0413783.1"/>
    <property type="molecule type" value="Genomic_DNA"/>
</dbReference>
<dbReference type="AlphaFoldDB" id="A0AA39HX59"/>
<protein>
    <submittedName>
        <fullName evidence="1">Uncharacterized protein</fullName>
    </submittedName>
</protein>
<name>A0AA39HX59_9BILA</name>
<reference evidence="1" key="1">
    <citation type="submission" date="2023-06" db="EMBL/GenBank/DDBJ databases">
        <title>Genomic analysis of the entomopathogenic nematode Steinernema hermaphroditum.</title>
        <authorList>
            <person name="Schwarz E.M."/>
            <person name="Heppert J.K."/>
            <person name="Baniya A."/>
            <person name="Schwartz H.T."/>
            <person name="Tan C.-H."/>
            <person name="Antoshechkin I."/>
            <person name="Sternberg P.W."/>
            <person name="Goodrich-Blair H."/>
            <person name="Dillman A.R."/>
        </authorList>
    </citation>
    <scope>NUCLEOTIDE SEQUENCE</scope>
    <source>
        <strain evidence="1">PS9179</strain>
        <tissue evidence="1">Whole animal</tissue>
    </source>
</reference>
<accession>A0AA39HX59</accession>